<comment type="caution">
    <text evidence="2">The sequence shown here is derived from an EMBL/GenBank/DDBJ whole genome shotgun (WGS) entry which is preliminary data.</text>
</comment>
<accession>A0A915YPU2</accession>
<feature type="transmembrane region" description="Helical" evidence="1">
    <location>
        <begin position="12"/>
        <end position="30"/>
    </location>
</feature>
<dbReference type="AlphaFoldDB" id="A0A915YPU2"/>
<dbReference type="Proteomes" id="UP000684084">
    <property type="component" value="Unassembled WGS sequence"/>
</dbReference>
<proteinExistence type="predicted"/>
<name>A0A915YPU2_9GLOM</name>
<dbReference type="VEuPathDB" id="FungiDB:RhiirFUN_008020"/>
<sequence>MSESQQREKIGIGSMVISFMLEIIVITQLYSMDDMLIMVAIGSEQFLDSCTLSYHYNIYLKDIRSIGDSIQMTTRTDCREETLRRFVERNTNNVNVYIRTYKVQNAYLIVDPESYQCLIIYHGGEKDYFLWSGWKLSNCQHQHVTHHH</sequence>
<reference evidence="2" key="1">
    <citation type="submission" date="2020-05" db="EMBL/GenBank/DDBJ databases">
        <authorList>
            <person name="Rincon C."/>
            <person name="Sanders R I."/>
            <person name="Robbins C."/>
            <person name="Chaturvedi A."/>
        </authorList>
    </citation>
    <scope>NUCLEOTIDE SEQUENCE</scope>
    <source>
        <strain evidence="2">CHB12</strain>
    </source>
</reference>
<keyword evidence="1" id="KW-1133">Transmembrane helix</keyword>
<dbReference type="OrthoDB" id="10340055at2759"/>
<evidence type="ECO:0000313" key="2">
    <source>
        <dbReference type="EMBL" id="CAB5309212.1"/>
    </source>
</evidence>
<evidence type="ECO:0000256" key="1">
    <source>
        <dbReference type="SAM" id="Phobius"/>
    </source>
</evidence>
<dbReference type="EMBL" id="CAGKOT010000002">
    <property type="protein sequence ID" value="CAB5309212.1"/>
    <property type="molecule type" value="Genomic_DNA"/>
</dbReference>
<organism evidence="2 3">
    <name type="scientific">Rhizophagus irregularis</name>
    <dbReference type="NCBI Taxonomy" id="588596"/>
    <lineage>
        <taxon>Eukaryota</taxon>
        <taxon>Fungi</taxon>
        <taxon>Fungi incertae sedis</taxon>
        <taxon>Mucoromycota</taxon>
        <taxon>Glomeromycotina</taxon>
        <taxon>Glomeromycetes</taxon>
        <taxon>Glomerales</taxon>
        <taxon>Glomeraceae</taxon>
        <taxon>Rhizophagus</taxon>
    </lineage>
</organism>
<evidence type="ECO:0000313" key="3">
    <source>
        <dbReference type="Proteomes" id="UP000684084"/>
    </source>
</evidence>
<gene>
    <name evidence="2" type="ORF">CHRIB12_LOCUS1398</name>
</gene>
<protein>
    <submittedName>
        <fullName evidence="2">Uncharacterized protein</fullName>
    </submittedName>
</protein>
<keyword evidence="1" id="KW-0812">Transmembrane</keyword>
<keyword evidence="1" id="KW-0472">Membrane</keyword>